<dbReference type="OrthoDB" id="76305at2759"/>
<dbReference type="InParanoid" id="A8N900"/>
<comment type="similarity">
    <text evidence="2">Belongs to the PET117 family.</text>
</comment>
<evidence type="ECO:0008006" key="7">
    <source>
        <dbReference type="Google" id="ProtNLM"/>
    </source>
</evidence>
<accession>A8N900</accession>
<dbReference type="STRING" id="240176.A8N900"/>
<protein>
    <recommendedName>
        <fullName evidence="7">Cytochrome c oxidase assembly protein</fullName>
    </recommendedName>
</protein>
<dbReference type="FunCoup" id="A8N900">
    <property type="interactions" value="142"/>
</dbReference>
<dbReference type="RefSeq" id="XP_001831328.1">
    <property type="nucleotide sequence ID" value="XM_001831276.1"/>
</dbReference>
<dbReference type="eggNOG" id="ENOG502SDQ7">
    <property type="taxonomic scope" value="Eukaryota"/>
</dbReference>
<keyword evidence="6" id="KW-1185">Reference proteome</keyword>
<dbReference type="InterPro" id="IPR031568">
    <property type="entry name" value="Pet117"/>
</dbReference>
<keyword evidence="4" id="KW-0496">Mitochondrion</keyword>
<dbReference type="PANTHER" id="PTHR28163:SF1">
    <property type="entry name" value="PROTEIN PET117 HOMOLOG, MITOCHONDRIAL"/>
    <property type="match status" value="1"/>
</dbReference>
<sequence length="79" mass="9559">MANLRKAKITLGGAVAFCALTIWAVHYQQEKERDTMYQGVIRDDERRREKLRQRQLELEESQRKRELYERYQKVEKASD</sequence>
<dbReference type="OMA" id="EHETMYK"/>
<dbReference type="GeneID" id="6007799"/>
<evidence type="ECO:0000256" key="3">
    <source>
        <dbReference type="ARBA" id="ARBA00022946"/>
    </source>
</evidence>
<dbReference type="AlphaFoldDB" id="A8N900"/>
<gene>
    <name evidence="5" type="ORF">CC1G_00875</name>
</gene>
<dbReference type="GO" id="GO:0005739">
    <property type="term" value="C:mitochondrion"/>
    <property type="evidence" value="ECO:0007669"/>
    <property type="project" value="UniProtKB-SubCell"/>
</dbReference>
<evidence type="ECO:0000313" key="5">
    <source>
        <dbReference type="EMBL" id="EAU90491.1"/>
    </source>
</evidence>
<dbReference type="Pfam" id="PF15786">
    <property type="entry name" value="PET117"/>
    <property type="match status" value="1"/>
</dbReference>
<dbReference type="EMBL" id="AACS02000007">
    <property type="protein sequence ID" value="EAU90491.1"/>
    <property type="molecule type" value="Genomic_DNA"/>
</dbReference>
<proteinExistence type="inferred from homology"/>
<evidence type="ECO:0000256" key="4">
    <source>
        <dbReference type="ARBA" id="ARBA00023128"/>
    </source>
</evidence>
<dbReference type="VEuPathDB" id="FungiDB:CC1G_00875"/>
<comment type="subcellular location">
    <subcellularLocation>
        <location evidence="1">Mitochondrion</location>
    </subcellularLocation>
</comment>
<comment type="caution">
    <text evidence="5">The sequence shown here is derived from an EMBL/GenBank/DDBJ whole genome shotgun (WGS) entry which is preliminary data.</text>
</comment>
<organism evidence="5 6">
    <name type="scientific">Coprinopsis cinerea (strain Okayama-7 / 130 / ATCC MYA-4618 / FGSC 9003)</name>
    <name type="common">Inky cap fungus</name>
    <name type="synonym">Hormographiella aspergillata</name>
    <dbReference type="NCBI Taxonomy" id="240176"/>
    <lineage>
        <taxon>Eukaryota</taxon>
        <taxon>Fungi</taxon>
        <taxon>Dikarya</taxon>
        <taxon>Basidiomycota</taxon>
        <taxon>Agaricomycotina</taxon>
        <taxon>Agaricomycetes</taxon>
        <taxon>Agaricomycetidae</taxon>
        <taxon>Agaricales</taxon>
        <taxon>Agaricineae</taxon>
        <taxon>Psathyrellaceae</taxon>
        <taxon>Coprinopsis</taxon>
    </lineage>
</organism>
<reference evidence="5 6" key="1">
    <citation type="journal article" date="2010" name="Proc. Natl. Acad. Sci. U.S.A.">
        <title>Insights into evolution of multicellular fungi from the assembled chromosomes of the mushroom Coprinopsis cinerea (Coprinus cinereus).</title>
        <authorList>
            <person name="Stajich J.E."/>
            <person name="Wilke S.K."/>
            <person name="Ahren D."/>
            <person name="Au C.H."/>
            <person name="Birren B.W."/>
            <person name="Borodovsky M."/>
            <person name="Burns C."/>
            <person name="Canback B."/>
            <person name="Casselton L.A."/>
            <person name="Cheng C.K."/>
            <person name="Deng J."/>
            <person name="Dietrich F.S."/>
            <person name="Fargo D.C."/>
            <person name="Farman M.L."/>
            <person name="Gathman A.C."/>
            <person name="Goldberg J."/>
            <person name="Guigo R."/>
            <person name="Hoegger P.J."/>
            <person name="Hooker J.B."/>
            <person name="Huggins A."/>
            <person name="James T.Y."/>
            <person name="Kamada T."/>
            <person name="Kilaru S."/>
            <person name="Kodira C."/>
            <person name="Kues U."/>
            <person name="Kupfer D."/>
            <person name="Kwan H.S."/>
            <person name="Lomsadze A."/>
            <person name="Li W."/>
            <person name="Lilly W.W."/>
            <person name="Ma L.J."/>
            <person name="Mackey A.J."/>
            <person name="Manning G."/>
            <person name="Martin F."/>
            <person name="Muraguchi H."/>
            <person name="Natvig D.O."/>
            <person name="Palmerini H."/>
            <person name="Ramesh M.A."/>
            <person name="Rehmeyer C.J."/>
            <person name="Roe B.A."/>
            <person name="Shenoy N."/>
            <person name="Stanke M."/>
            <person name="Ter-Hovhannisyan V."/>
            <person name="Tunlid A."/>
            <person name="Velagapudi R."/>
            <person name="Vision T.J."/>
            <person name="Zeng Q."/>
            <person name="Zolan M.E."/>
            <person name="Pukkila P.J."/>
        </authorList>
    </citation>
    <scope>NUCLEOTIDE SEQUENCE [LARGE SCALE GENOMIC DNA]</scope>
    <source>
        <strain evidence="6">Okayama-7 / 130 / ATCC MYA-4618 / FGSC 9003</strain>
    </source>
</reference>
<dbReference type="KEGG" id="cci:CC1G_00875"/>
<evidence type="ECO:0000256" key="1">
    <source>
        <dbReference type="ARBA" id="ARBA00004173"/>
    </source>
</evidence>
<dbReference type="GO" id="GO:0033617">
    <property type="term" value="P:mitochondrial respiratory chain complex IV assembly"/>
    <property type="evidence" value="ECO:0007669"/>
    <property type="project" value="TreeGrafter"/>
</dbReference>
<dbReference type="Proteomes" id="UP000001861">
    <property type="component" value="Unassembled WGS sequence"/>
</dbReference>
<evidence type="ECO:0000313" key="6">
    <source>
        <dbReference type="Proteomes" id="UP000001861"/>
    </source>
</evidence>
<keyword evidence="3" id="KW-0809">Transit peptide</keyword>
<dbReference type="PANTHER" id="PTHR28163">
    <property type="entry name" value="PROTEIN PET117 HOMOLOG, MITOCHONDRIAL"/>
    <property type="match status" value="1"/>
</dbReference>
<evidence type="ECO:0000256" key="2">
    <source>
        <dbReference type="ARBA" id="ARBA00008197"/>
    </source>
</evidence>
<name>A8N900_COPC7</name>